<evidence type="ECO:0000259" key="4">
    <source>
        <dbReference type="PROSITE" id="PS51379"/>
    </source>
</evidence>
<accession>A0A0U1KWU3</accession>
<dbReference type="Gene3D" id="3.30.70.20">
    <property type="match status" value="1"/>
</dbReference>
<evidence type="ECO:0000313" key="5">
    <source>
        <dbReference type="EMBL" id="CQR71912.1"/>
    </source>
</evidence>
<evidence type="ECO:0000256" key="1">
    <source>
        <dbReference type="ARBA" id="ARBA00022723"/>
    </source>
</evidence>
<dbReference type="SUPFAM" id="SSF54862">
    <property type="entry name" value="4Fe-4S ferredoxins"/>
    <property type="match status" value="1"/>
</dbReference>
<sequence>MEKQTSPNYQKPKVLKYLCKTCSKCILICPSEAINYENDNKAFIDTKLCTACGTCKHICPEYAIRSM</sequence>
<dbReference type="AlphaFoldDB" id="A0A0U1KWU3"/>
<dbReference type="PROSITE" id="PS00198">
    <property type="entry name" value="4FE4S_FER_1"/>
    <property type="match status" value="1"/>
</dbReference>
<evidence type="ECO:0000313" key="6">
    <source>
        <dbReference type="Proteomes" id="UP000049855"/>
    </source>
</evidence>
<dbReference type="InterPro" id="IPR017900">
    <property type="entry name" value="4Fe4S_Fe_S_CS"/>
</dbReference>
<dbReference type="InterPro" id="IPR017896">
    <property type="entry name" value="4Fe4S_Fe-S-bd"/>
</dbReference>
<reference evidence="6" key="1">
    <citation type="submission" date="2015-03" db="EMBL/GenBank/DDBJ databases">
        <authorList>
            <person name="Nijsse Bart"/>
        </authorList>
    </citation>
    <scope>NUCLEOTIDE SEQUENCE [LARGE SCALE GENOMIC DNA]</scope>
</reference>
<dbReference type="PROSITE" id="PS51379">
    <property type="entry name" value="4FE4S_FER_2"/>
    <property type="match status" value="2"/>
</dbReference>
<keyword evidence="2" id="KW-0408">Iron</keyword>
<dbReference type="Proteomes" id="UP000049855">
    <property type="component" value="Unassembled WGS sequence"/>
</dbReference>
<feature type="domain" description="4Fe-4S ferredoxin-type" evidence="4">
    <location>
        <begin position="10"/>
        <end position="39"/>
    </location>
</feature>
<keyword evidence="6" id="KW-1185">Reference proteome</keyword>
<evidence type="ECO:0000256" key="3">
    <source>
        <dbReference type="ARBA" id="ARBA00023014"/>
    </source>
</evidence>
<evidence type="ECO:0000256" key="2">
    <source>
        <dbReference type="ARBA" id="ARBA00023004"/>
    </source>
</evidence>
<organism evidence="5 6">
    <name type="scientific">Sporomusa ovata</name>
    <dbReference type="NCBI Taxonomy" id="2378"/>
    <lineage>
        <taxon>Bacteria</taxon>
        <taxon>Bacillati</taxon>
        <taxon>Bacillota</taxon>
        <taxon>Negativicutes</taxon>
        <taxon>Selenomonadales</taxon>
        <taxon>Sporomusaceae</taxon>
        <taxon>Sporomusa</taxon>
    </lineage>
</organism>
<protein>
    <recommendedName>
        <fullName evidence="4">4Fe-4S ferredoxin-type domain-containing protein</fullName>
    </recommendedName>
</protein>
<gene>
    <name evidence="5" type="ORF">SpAn4DRAFT_4974</name>
</gene>
<dbReference type="Pfam" id="PF13187">
    <property type="entry name" value="Fer4_9"/>
    <property type="match status" value="1"/>
</dbReference>
<dbReference type="GO" id="GO:0046872">
    <property type="term" value="F:metal ion binding"/>
    <property type="evidence" value="ECO:0007669"/>
    <property type="project" value="UniProtKB-KW"/>
</dbReference>
<keyword evidence="3" id="KW-0411">Iron-sulfur</keyword>
<dbReference type="EMBL" id="CTRP01000006">
    <property type="protein sequence ID" value="CQR71912.1"/>
    <property type="molecule type" value="Genomic_DNA"/>
</dbReference>
<keyword evidence="1" id="KW-0479">Metal-binding</keyword>
<name>A0A0U1KWU3_9FIRM</name>
<dbReference type="RefSeq" id="WP_037591624.1">
    <property type="nucleotide sequence ID" value="NZ_CTRP01000006.1"/>
</dbReference>
<proteinExistence type="predicted"/>
<feature type="domain" description="4Fe-4S ferredoxin-type" evidence="4">
    <location>
        <begin position="40"/>
        <end position="67"/>
    </location>
</feature>
<dbReference type="GO" id="GO:0051536">
    <property type="term" value="F:iron-sulfur cluster binding"/>
    <property type="evidence" value="ECO:0007669"/>
    <property type="project" value="UniProtKB-KW"/>
</dbReference>